<comment type="caution">
    <text evidence="2">The sequence shown here is derived from an EMBL/GenBank/DDBJ whole genome shotgun (WGS) entry which is preliminary data.</text>
</comment>
<protein>
    <submittedName>
        <fullName evidence="2">Uncharacterized protein</fullName>
    </submittedName>
</protein>
<gene>
    <name evidence="2" type="ORF">QYF61_026726</name>
</gene>
<dbReference type="Proteomes" id="UP001333110">
    <property type="component" value="Unassembled WGS sequence"/>
</dbReference>
<organism evidence="2 3">
    <name type="scientific">Mycteria americana</name>
    <name type="common">Wood stork</name>
    <dbReference type="NCBI Taxonomy" id="33587"/>
    <lineage>
        <taxon>Eukaryota</taxon>
        <taxon>Metazoa</taxon>
        <taxon>Chordata</taxon>
        <taxon>Craniata</taxon>
        <taxon>Vertebrata</taxon>
        <taxon>Euteleostomi</taxon>
        <taxon>Archelosauria</taxon>
        <taxon>Archosauria</taxon>
        <taxon>Dinosauria</taxon>
        <taxon>Saurischia</taxon>
        <taxon>Theropoda</taxon>
        <taxon>Coelurosauria</taxon>
        <taxon>Aves</taxon>
        <taxon>Neognathae</taxon>
        <taxon>Neoaves</taxon>
        <taxon>Aequornithes</taxon>
        <taxon>Ciconiiformes</taxon>
        <taxon>Ciconiidae</taxon>
        <taxon>Mycteria</taxon>
    </lineage>
</organism>
<name>A0AAN7MZ27_MYCAM</name>
<proteinExistence type="predicted"/>
<evidence type="ECO:0000313" key="2">
    <source>
        <dbReference type="EMBL" id="KAK4814749.1"/>
    </source>
</evidence>
<dbReference type="PANTHER" id="PTHR33332">
    <property type="entry name" value="REVERSE TRANSCRIPTASE DOMAIN-CONTAINING PROTEIN"/>
    <property type="match status" value="1"/>
</dbReference>
<evidence type="ECO:0000256" key="1">
    <source>
        <dbReference type="SAM" id="MobiDB-lite"/>
    </source>
</evidence>
<dbReference type="EMBL" id="JAUNZN010000011">
    <property type="protein sequence ID" value="KAK4814749.1"/>
    <property type="molecule type" value="Genomic_DNA"/>
</dbReference>
<keyword evidence="3" id="KW-1185">Reference proteome</keyword>
<feature type="region of interest" description="Disordered" evidence="1">
    <location>
        <begin position="158"/>
        <end position="184"/>
    </location>
</feature>
<dbReference type="AlphaFoldDB" id="A0AAN7MZ27"/>
<feature type="non-terminal residue" evidence="2">
    <location>
        <position position="286"/>
    </location>
</feature>
<feature type="compositionally biased region" description="Polar residues" evidence="1">
    <location>
        <begin position="158"/>
        <end position="176"/>
    </location>
</feature>
<reference evidence="2 3" key="1">
    <citation type="journal article" date="2023" name="J. Hered.">
        <title>Chromosome-level genome of the wood stork (Mycteria americana) provides insight into avian chromosome evolution.</title>
        <authorList>
            <person name="Flamio R. Jr."/>
            <person name="Ramstad K.M."/>
        </authorList>
    </citation>
    <scope>NUCLEOTIDE SEQUENCE [LARGE SCALE GENOMIC DNA]</scope>
    <source>
        <strain evidence="2">JAX WOST 10</strain>
    </source>
</reference>
<evidence type="ECO:0000313" key="3">
    <source>
        <dbReference type="Proteomes" id="UP001333110"/>
    </source>
</evidence>
<sequence length="286" mass="32571">MSQQCALEAEKANGIQVCIRQSIASRLKEAILPLRSALVKPQLEYCVHCWASQYKRDRDILERVQLRELGLFSLEKRRLRRDFIEVYTRRGGEKKMEPGSFHNRTRGNGHKLKHRRVPLNIRKHFFTVRVTDHWHRLPREVVESPSLEILKSSLDTVLDNGSSNQQQQQKIHNNPSADLLEEGWGTPGRRLEQIATHSPPAASSSEHPDCYDIPKRSERSLAMALAISLSIFECIPPGPMELYLSAFQRETKFLPAPAAALSPCMHRSLPDCTESTKEKEETGSST</sequence>
<accession>A0AAN7MZ27</accession>